<evidence type="ECO:0000313" key="4">
    <source>
        <dbReference type="EMBL" id="KAF2434894.1"/>
    </source>
</evidence>
<sequence>MVSKYSAFAVAFAALLGDANAFWRMNCANIMFGRIDPIVNPGGIASHAHTVQGGSNFGVSSTGVSLANGECTSCEIQDDKSAYWTPMLYYQYPNGSFIDVKQSGSVVYYIGRGNNKTNSVPFPEGFRMISGDSNARSYDNVTRTVSKYGIGRPIADRVSWACLSGTPGKSVPYINNTDCYAGLRAQVHFQSCWNGVDLYKSDQSHVAYLSDIDNGDCPPTHPFLFTHIFLETSFTVNSVSRVEGGRFVLSTGDPTGYSYHADFQNGWNMTTFARAQRECSYNEKSSGDLNECAVLVESYTKNYGSRCPTRNSTVDEPVRGILPKLPGCIKIVEGPQRATSADVNCPSSVTPPKITPTEDGKPLDIRFPQIGKQFGLPDWQYVGCSNDSSSASRVLNAVVTKNATGMTVETCQAYCFGKGYKYAGLELGTECYCDSYMLNNPVINKGSWTQGMCYYQCSGDKLTYCGGQARVDLYVNTKLPQLPFPKTQSASGKYVHKGCMAEITGRILRNASTTGDTMTPDVCAKFCLGRRFKWFGVEYGRECYCGDRVVNQTIADPGDCNILCAGNRGNTQTYCGGASRANVYFSSTL</sequence>
<dbReference type="EMBL" id="MU007015">
    <property type="protein sequence ID" value="KAF2434894.1"/>
    <property type="molecule type" value="Genomic_DNA"/>
</dbReference>
<keyword evidence="2" id="KW-0732">Signal</keyword>
<gene>
    <name evidence="4" type="ORF">EJ08DRAFT_437351</name>
</gene>
<dbReference type="Proteomes" id="UP000800235">
    <property type="component" value="Unassembled WGS sequence"/>
</dbReference>
<proteinExistence type="predicted"/>
<accession>A0A9P4P1E4</accession>
<feature type="chain" id="PRO_5040342067" evidence="2">
    <location>
        <begin position="22"/>
        <end position="589"/>
    </location>
</feature>
<name>A0A9P4P1E4_9PEZI</name>
<dbReference type="OrthoDB" id="74764at2759"/>
<evidence type="ECO:0000256" key="2">
    <source>
        <dbReference type="SAM" id="SignalP"/>
    </source>
</evidence>
<evidence type="ECO:0000313" key="5">
    <source>
        <dbReference type="Proteomes" id="UP000800235"/>
    </source>
</evidence>
<dbReference type="Pfam" id="PF09362">
    <property type="entry name" value="DUF1996"/>
    <property type="match status" value="1"/>
</dbReference>
<comment type="caution">
    <text evidence="4">The sequence shown here is derived from an EMBL/GenBank/DDBJ whole genome shotgun (WGS) entry which is preliminary data.</text>
</comment>
<reference evidence="4" key="1">
    <citation type="journal article" date="2020" name="Stud. Mycol.">
        <title>101 Dothideomycetes genomes: a test case for predicting lifestyles and emergence of pathogens.</title>
        <authorList>
            <person name="Haridas S."/>
            <person name="Albert R."/>
            <person name="Binder M."/>
            <person name="Bloem J."/>
            <person name="Labutti K."/>
            <person name="Salamov A."/>
            <person name="Andreopoulos B."/>
            <person name="Baker S."/>
            <person name="Barry K."/>
            <person name="Bills G."/>
            <person name="Bluhm B."/>
            <person name="Cannon C."/>
            <person name="Castanera R."/>
            <person name="Culley D."/>
            <person name="Daum C."/>
            <person name="Ezra D."/>
            <person name="Gonzalez J."/>
            <person name="Henrissat B."/>
            <person name="Kuo A."/>
            <person name="Liang C."/>
            <person name="Lipzen A."/>
            <person name="Lutzoni F."/>
            <person name="Magnuson J."/>
            <person name="Mondo S."/>
            <person name="Nolan M."/>
            <person name="Ohm R."/>
            <person name="Pangilinan J."/>
            <person name="Park H.-J."/>
            <person name="Ramirez L."/>
            <person name="Alfaro M."/>
            <person name="Sun H."/>
            <person name="Tritt A."/>
            <person name="Yoshinaga Y."/>
            <person name="Zwiers L.-H."/>
            <person name="Turgeon B."/>
            <person name="Goodwin S."/>
            <person name="Spatafora J."/>
            <person name="Crous P."/>
            <person name="Grigoriev I."/>
        </authorList>
    </citation>
    <scope>NUCLEOTIDE SEQUENCE</scope>
    <source>
        <strain evidence="4">CBS 130266</strain>
    </source>
</reference>
<dbReference type="PROSITE" id="PS51212">
    <property type="entry name" value="WSC"/>
    <property type="match status" value="2"/>
</dbReference>
<dbReference type="InterPro" id="IPR002889">
    <property type="entry name" value="WSC_carb-bd"/>
</dbReference>
<feature type="signal peptide" evidence="2">
    <location>
        <begin position="1"/>
        <end position="21"/>
    </location>
</feature>
<dbReference type="PANTHER" id="PTHR43662:SF3">
    <property type="entry name" value="DOMAIN PROTEIN, PUTATIVE (AFU_ORTHOLOGUE AFUA_6G11970)-RELATED"/>
    <property type="match status" value="1"/>
</dbReference>
<organism evidence="4 5">
    <name type="scientific">Tothia fuscella</name>
    <dbReference type="NCBI Taxonomy" id="1048955"/>
    <lineage>
        <taxon>Eukaryota</taxon>
        <taxon>Fungi</taxon>
        <taxon>Dikarya</taxon>
        <taxon>Ascomycota</taxon>
        <taxon>Pezizomycotina</taxon>
        <taxon>Dothideomycetes</taxon>
        <taxon>Pleosporomycetidae</taxon>
        <taxon>Venturiales</taxon>
        <taxon>Cylindrosympodiaceae</taxon>
        <taxon>Tothia</taxon>
    </lineage>
</organism>
<dbReference type="SMART" id="SM00321">
    <property type="entry name" value="WSC"/>
    <property type="match status" value="2"/>
</dbReference>
<feature type="domain" description="WSC" evidence="3">
    <location>
        <begin position="493"/>
        <end position="587"/>
    </location>
</feature>
<evidence type="ECO:0000259" key="3">
    <source>
        <dbReference type="PROSITE" id="PS51212"/>
    </source>
</evidence>
<feature type="region of interest" description="Disordered" evidence="1">
    <location>
        <begin position="342"/>
        <end position="362"/>
    </location>
</feature>
<feature type="domain" description="WSC" evidence="3">
    <location>
        <begin position="378"/>
        <end position="477"/>
    </location>
</feature>
<dbReference type="Pfam" id="PF01822">
    <property type="entry name" value="WSC"/>
    <property type="match status" value="2"/>
</dbReference>
<dbReference type="InterPro" id="IPR018535">
    <property type="entry name" value="DUF1996"/>
</dbReference>
<evidence type="ECO:0000256" key="1">
    <source>
        <dbReference type="SAM" id="MobiDB-lite"/>
    </source>
</evidence>
<dbReference type="AlphaFoldDB" id="A0A9P4P1E4"/>
<protein>
    <submittedName>
        <fullName evidence="4">WSC-domain-containing protein</fullName>
    </submittedName>
</protein>
<keyword evidence="5" id="KW-1185">Reference proteome</keyword>
<dbReference type="PANTHER" id="PTHR43662">
    <property type="match status" value="1"/>
</dbReference>